<dbReference type="Proteomes" id="UP000186922">
    <property type="component" value="Unassembled WGS sequence"/>
</dbReference>
<gene>
    <name evidence="1" type="primary">RvY_05487-1</name>
    <name evidence="1" type="synonym">RvY_05487.1</name>
    <name evidence="1" type="ORF">RvY_05487</name>
</gene>
<evidence type="ECO:0000313" key="1">
    <source>
        <dbReference type="EMBL" id="GAU93562.1"/>
    </source>
</evidence>
<evidence type="ECO:0000313" key="2">
    <source>
        <dbReference type="Proteomes" id="UP000186922"/>
    </source>
</evidence>
<organism evidence="1 2">
    <name type="scientific">Ramazzottius varieornatus</name>
    <name type="common">Water bear</name>
    <name type="synonym">Tardigrade</name>
    <dbReference type="NCBI Taxonomy" id="947166"/>
    <lineage>
        <taxon>Eukaryota</taxon>
        <taxon>Metazoa</taxon>
        <taxon>Ecdysozoa</taxon>
        <taxon>Tardigrada</taxon>
        <taxon>Eutardigrada</taxon>
        <taxon>Parachela</taxon>
        <taxon>Hypsibioidea</taxon>
        <taxon>Ramazzottiidae</taxon>
        <taxon>Ramazzottius</taxon>
    </lineage>
</organism>
<comment type="caution">
    <text evidence="1">The sequence shown here is derived from an EMBL/GenBank/DDBJ whole genome shotgun (WGS) entry which is preliminary data.</text>
</comment>
<protein>
    <submittedName>
        <fullName evidence="1">Uncharacterized protein</fullName>
    </submittedName>
</protein>
<reference evidence="1 2" key="1">
    <citation type="journal article" date="2016" name="Nat. Commun.">
        <title>Extremotolerant tardigrade genome and improved radiotolerance of human cultured cells by tardigrade-unique protein.</title>
        <authorList>
            <person name="Hashimoto T."/>
            <person name="Horikawa D.D."/>
            <person name="Saito Y."/>
            <person name="Kuwahara H."/>
            <person name="Kozuka-Hata H."/>
            <person name="Shin-I T."/>
            <person name="Minakuchi Y."/>
            <person name="Ohishi K."/>
            <person name="Motoyama A."/>
            <person name="Aizu T."/>
            <person name="Enomoto A."/>
            <person name="Kondo K."/>
            <person name="Tanaka S."/>
            <person name="Hara Y."/>
            <person name="Koshikawa S."/>
            <person name="Sagara H."/>
            <person name="Miura T."/>
            <person name="Yokobori S."/>
            <person name="Miyagawa K."/>
            <person name="Suzuki Y."/>
            <person name="Kubo T."/>
            <person name="Oyama M."/>
            <person name="Kohara Y."/>
            <person name="Fujiyama A."/>
            <person name="Arakawa K."/>
            <person name="Katayama T."/>
            <person name="Toyoda A."/>
            <person name="Kunieda T."/>
        </authorList>
    </citation>
    <scope>NUCLEOTIDE SEQUENCE [LARGE SCALE GENOMIC DNA]</scope>
    <source>
        <strain evidence="1 2">YOKOZUNA-1</strain>
    </source>
</reference>
<accession>A0A1D1V0S1</accession>
<proteinExistence type="predicted"/>
<dbReference type="EMBL" id="BDGG01000002">
    <property type="protein sequence ID" value="GAU93562.1"/>
    <property type="molecule type" value="Genomic_DNA"/>
</dbReference>
<name>A0A1D1V0S1_RAMVA</name>
<keyword evidence="2" id="KW-1185">Reference proteome</keyword>
<sequence>MEVPVQKRTTLRLVLTAGSNKFTDRYHTSELAQTTHAETPTSIKRYIYSARSSDKEQHGEERQRHEFFVTFSLFLKPGGSMFPA</sequence>
<dbReference type="AlphaFoldDB" id="A0A1D1V0S1"/>